<dbReference type="EMBL" id="CP033367">
    <property type="protein sequence ID" value="QKD05746.1"/>
    <property type="molecule type" value="Genomic_DNA"/>
</dbReference>
<evidence type="ECO:0000313" key="1">
    <source>
        <dbReference type="EMBL" id="QKD05746.1"/>
    </source>
</evidence>
<gene>
    <name evidence="1" type="ORF">EB235_33335</name>
</gene>
<sequence length="101" mass="11204">MGAVFAEAAKHSTEKTLHELWGRVFPHKTNEAISKGLGELNGSKEVSHAARLIDFSKDHQATPFEFVEACSRESPTATAAERTELNAYLLIMCSQWDLADR</sequence>
<dbReference type="AlphaFoldDB" id="A0A6M7WW37"/>
<evidence type="ECO:0000313" key="2">
    <source>
        <dbReference type="Proteomes" id="UP000503017"/>
    </source>
</evidence>
<accession>A0A6M7WW37</accession>
<name>A0A6M7WW37_RHILI</name>
<proteinExistence type="predicted"/>
<reference evidence="1 2" key="1">
    <citation type="submission" date="2018-10" db="EMBL/GenBank/DDBJ databases">
        <authorList>
            <person name="Perry B.J."/>
            <person name="Sullivan J.T."/>
            <person name="Murphy R.J.T."/>
            <person name="Ramsay J.P."/>
            <person name="Ronson C.W."/>
        </authorList>
    </citation>
    <scope>NUCLEOTIDE SEQUENCE [LARGE SCALE GENOMIC DNA]</scope>
    <source>
        <strain evidence="1 2">R88b</strain>
    </source>
</reference>
<dbReference type="Proteomes" id="UP000503017">
    <property type="component" value="Chromosome"/>
</dbReference>
<protein>
    <submittedName>
        <fullName evidence="1">Uncharacterized protein</fullName>
    </submittedName>
</protein>
<organism evidence="1 2">
    <name type="scientific">Mesorhizobium loti R88b</name>
    <dbReference type="NCBI Taxonomy" id="935548"/>
    <lineage>
        <taxon>Bacteria</taxon>
        <taxon>Pseudomonadati</taxon>
        <taxon>Pseudomonadota</taxon>
        <taxon>Alphaproteobacteria</taxon>
        <taxon>Hyphomicrobiales</taxon>
        <taxon>Phyllobacteriaceae</taxon>
        <taxon>Mesorhizobium</taxon>
    </lineage>
</organism>